<evidence type="ECO:0000256" key="1">
    <source>
        <dbReference type="SAM" id="Coils"/>
    </source>
</evidence>
<feature type="region of interest" description="Disordered" evidence="2">
    <location>
        <begin position="592"/>
        <end position="628"/>
    </location>
</feature>
<dbReference type="Pfam" id="PF09039">
    <property type="entry name" value="HTH_Tnp_Mu_2"/>
    <property type="match status" value="1"/>
</dbReference>
<keyword evidence="6" id="KW-1185">Reference proteome</keyword>
<feature type="domain" description="HTH Mu-type" evidence="4">
    <location>
        <begin position="7"/>
        <end position="78"/>
    </location>
</feature>
<evidence type="ECO:0000259" key="4">
    <source>
        <dbReference type="PROSITE" id="PS51702"/>
    </source>
</evidence>
<protein>
    <submittedName>
        <fullName evidence="5">DDE-type integrase/transposase/recombinase</fullName>
    </submittedName>
</protein>
<dbReference type="Gene3D" id="1.10.10.60">
    <property type="entry name" value="Homeodomain-like"/>
    <property type="match status" value="2"/>
</dbReference>
<evidence type="ECO:0000313" key="5">
    <source>
        <dbReference type="EMBL" id="TRL38103.1"/>
    </source>
</evidence>
<evidence type="ECO:0000256" key="2">
    <source>
        <dbReference type="SAM" id="MobiDB-lite"/>
    </source>
</evidence>
<dbReference type="GO" id="GO:0004803">
    <property type="term" value="F:transposase activity"/>
    <property type="evidence" value="ECO:0007669"/>
    <property type="project" value="InterPro"/>
</dbReference>
<evidence type="ECO:0000313" key="6">
    <source>
        <dbReference type="Proteomes" id="UP000316801"/>
    </source>
</evidence>
<evidence type="ECO:0000259" key="3">
    <source>
        <dbReference type="PROSITE" id="PS50994"/>
    </source>
</evidence>
<dbReference type="InterPro" id="IPR012337">
    <property type="entry name" value="RNaseH-like_sf"/>
</dbReference>
<organism evidence="5 6">
    <name type="scientific">Rhizobium straminoryzae</name>
    <dbReference type="NCBI Taxonomy" id="1387186"/>
    <lineage>
        <taxon>Bacteria</taxon>
        <taxon>Pseudomonadati</taxon>
        <taxon>Pseudomonadota</taxon>
        <taxon>Alphaproteobacteria</taxon>
        <taxon>Hyphomicrobiales</taxon>
        <taxon>Rhizobiaceae</taxon>
        <taxon>Rhizobium/Agrobacterium group</taxon>
        <taxon>Rhizobium</taxon>
    </lineage>
</organism>
<dbReference type="InterPro" id="IPR036397">
    <property type="entry name" value="RNaseH_sf"/>
</dbReference>
<dbReference type="GO" id="GO:0006313">
    <property type="term" value="P:DNA transposition"/>
    <property type="evidence" value="ECO:0007669"/>
    <property type="project" value="InterPro"/>
</dbReference>
<name>A0A549T8B2_9HYPH</name>
<dbReference type="InterPro" id="IPR015126">
    <property type="entry name" value="Mu_I-gamma"/>
</dbReference>
<dbReference type="SUPFAM" id="SSF46689">
    <property type="entry name" value="Homeodomain-like"/>
    <property type="match status" value="2"/>
</dbReference>
<dbReference type="SUPFAM" id="SSF53098">
    <property type="entry name" value="Ribonuclease H-like"/>
    <property type="match status" value="1"/>
</dbReference>
<dbReference type="InterPro" id="IPR004189">
    <property type="entry name" value="Phage_Mu_transposase"/>
</dbReference>
<feature type="coiled-coil region" evidence="1">
    <location>
        <begin position="556"/>
        <end position="583"/>
    </location>
</feature>
<dbReference type="Gene3D" id="1.10.10.10">
    <property type="entry name" value="Winged helix-like DNA-binding domain superfamily/Winged helix DNA-binding domain"/>
    <property type="match status" value="1"/>
</dbReference>
<dbReference type="PROSITE" id="PS51702">
    <property type="entry name" value="HTH_MU"/>
    <property type="match status" value="1"/>
</dbReference>
<dbReference type="Pfam" id="PF09299">
    <property type="entry name" value="Mu-transpos_C"/>
    <property type="match status" value="1"/>
</dbReference>
<reference evidence="5 6" key="1">
    <citation type="submission" date="2019-07" db="EMBL/GenBank/DDBJ databases">
        <title>Ln-dependent methylotrophs.</title>
        <authorList>
            <person name="Tani A."/>
        </authorList>
    </citation>
    <scope>NUCLEOTIDE SEQUENCE [LARGE SCALE GENOMIC DNA]</scope>
    <source>
        <strain evidence="5 6">SM12</strain>
    </source>
</reference>
<dbReference type="GO" id="GO:0003677">
    <property type="term" value="F:DNA binding"/>
    <property type="evidence" value="ECO:0007669"/>
    <property type="project" value="InterPro"/>
</dbReference>
<dbReference type="InterPro" id="IPR015378">
    <property type="entry name" value="Transposase-like_Mu_C"/>
</dbReference>
<dbReference type="InterPro" id="IPR001584">
    <property type="entry name" value="Integrase_cat-core"/>
</dbReference>
<dbReference type="EMBL" id="VJMG01000036">
    <property type="protein sequence ID" value="TRL38103.1"/>
    <property type="molecule type" value="Genomic_DNA"/>
</dbReference>
<proteinExistence type="predicted"/>
<dbReference type="Gene3D" id="6.10.250.2550">
    <property type="match status" value="1"/>
</dbReference>
<comment type="caution">
    <text evidence="5">The sequence shown here is derived from an EMBL/GenBank/DDBJ whole genome shotgun (WGS) entry which is preliminary data.</text>
</comment>
<dbReference type="Gene3D" id="2.30.30.130">
    <property type="entry name" value="Transposase, Mu, C-terminal"/>
    <property type="match status" value="1"/>
</dbReference>
<dbReference type="InterPro" id="IPR036388">
    <property type="entry name" value="WH-like_DNA-bd_sf"/>
</dbReference>
<dbReference type="GO" id="GO:0015074">
    <property type="term" value="P:DNA integration"/>
    <property type="evidence" value="ECO:0007669"/>
    <property type="project" value="InterPro"/>
</dbReference>
<feature type="domain" description="Integrase catalytic" evidence="3">
    <location>
        <begin position="256"/>
        <end position="462"/>
    </location>
</feature>
<sequence length="657" mass="74531">MPKVEKEFYSVAELAEANLPGLPRDMSAIDKIARARWRGDERLARRVPGKTKPVWEYHYSLLPQIAQTRLLVVHTGPANDDRNLNRERKSKLWAEYEALSAEQKIICEARLKALQIAEDLERGGMLAVASITMACRRAGVTKSAFYEWRKQVEGHDREDWLAALAPSYRTDSRWAECHEEAWDVLKSDYLRPERPTFSACYRRMVKLAKAKKWHPIPTERALRRRFDHEVPEAVQVLARQGKEKAKFLFPSQRRTRSHLHAMQAVNMDGHRFDVFVEFPDGRIDRIHLIALQDLYSGKFVAWRLSDSENKDAVRLVIGDMVENFGIPDQITLDNGRAFTSKWLTGGAKTRYRFKIRDEDPKGLLVTLGIELQFTKPYSGQSKPIERAFLDLTDTIARHPVCAGAYTGNKPDAKPENYRTKAVPLATFVDLVNREIAEHNARPGRTGGNCNGRSFDETFNQSMAEPGTVVRYATAAQRSLWLLAAEGITARKPDGHIELHRNRYWAPALTGYVGKKVVVRFDPDRLHQSIKVYDLNNVLICDAACLDDTGFHDTVAARQHARTKKDLEKALAAERDAHVRLKAQDLADLYTRAERAAEPPAPKPKPPRVTRIARSNVAPKPAPLMEDREVEDSFSRALSLISGTPAVIPFPQGDRSRK</sequence>
<dbReference type="InterPro" id="IPR009004">
    <property type="entry name" value="Transposase_Mu_C"/>
</dbReference>
<dbReference type="Gene3D" id="3.30.420.10">
    <property type="entry name" value="Ribonuclease H-like superfamily/Ribonuclease H"/>
    <property type="match status" value="1"/>
</dbReference>
<dbReference type="PROSITE" id="PS50994">
    <property type="entry name" value="INTEGRASE"/>
    <property type="match status" value="1"/>
</dbReference>
<dbReference type="InterPro" id="IPR003314">
    <property type="entry name" value="Mu-type_HTH"/>
</dbReference>
<keyword evidence="1" id="KW-0175">Coiled coil</keyword>
<dbReference type="InterPro" id="IPR009057">
    <property type="entry name" value="Homeodomain-like_sf"/>
</dbReference>
<dbReference type="SUPFAM" id="SSF50610">
    <property type="entry name" value="mu transposase, C-terminal domain"/>
    <property type="match status" value="1"/>
</dbReference>
<dbReference type="Proteomes" id="UP000316801">
    <property type="component" value="Unassembled WGS sequence"/>
</dbReference>
<dbReference type="AlphaFoldDB" id="A0A549T8B2"/>
<accession>A0A549T8B2</accession>
<gene>
    <name evidence="5" type="ORF">FNA46_13445</name>
</gene>
<dbReference type="Pfam" id="PF02914">
    <property type="entry name" value="DDE_2"/>
    <property type="match status" value="1"/>
</dbReference>